<protein>
    <submittedName>
        <fullName evidence="2">Uncharacterized protein</fullName>
    </submittedName>
</protein>
<evidence type="ECO:0000256" key="1">
    <source>
        <dbReference type="SAM" id="MobiDB-lite"/>
    </source>
</evidence>
<gene>
    <name evidence="2" type="ORF">Goshw_005756</name>
</gene>
<feature type="region of interest" description="Disordered" evidence="1">
    <location>
        <begin position="62"/>
        <end position="114"/>
    </location>
</feature>
<sequence length="114" mass="13380">MEMWEDWYENIPTPEPIIVPELACVLEYMPWFRIHGKPYLLTLEERQRQLCVERERRWPLNPVRQHDECSPSTRPRHLPSSSSTAMQSPGLTRTPTQLPDAAVQSMIPTQPPFQ</sequence>
<evidence type="ECO:0000313" key="2">
    <source>
        <dbReference type="EMBL" id="MBA0875860.1"/>
    </source>
</evidence>
<accession>A0A7J9MY08</accession>
<dbReference type="OrthoDB" id="10378771at2759"/>
<organism evidence="2 3">
    <name type="scientific">Gossypium schwendimanii</name>
    <name type="common">Cotton</name>
    <dbReference type="NCBI Taxonomy" id="34291"/>
    <lineage>
        <taxon>Eukaryota</taxon>
        <taxon>Viridiplantae</taxon>
        <taxon>Streptophyta</taxon>
        <taxon>Embryophyta</taxon>
        <taxon>Tracheophyta</taxon>
        <taxon>Spermatophyta</taxon>
        <taxon>Magnoliopsida</taxon>
        <taxon>eudicotyledons</taxon>
        <taxon>Gunneridae</taxon>
        <taxon>Pentapetalae</taxon>
        <taxon>rosids</taxon>
        <taxon>malvids</taxon>
        <taxon>Malvales</taxon>
        <taxon>Malvaceae</taxon>
        <taxon>Malvoideae</taxon>
        <taxon>Gossypium</taxon>
    </lineage>
</organism>
<keyword evidence="3" id="KW-1185">Reference proteome</keyword>
<reference evidence="2 3" key="1">
    <citation type="journal article" date="2019" name="Genome Biol. Evol.">
        <title>Insights into the evolution of the New World diploid cottons (Gossypium, subgenus Houzingenia) based on genome sequencing.</title>
        <authorList>
            <person name="Grover C.E."/>
            <person name="Arick M.A. 2nd"/>
            <person name="Thrash A."/>
            <person name="Conover J.L."/>
            <person name="Sanders W.S."/>
            <person name="Peterson D.G."/>
            <person name="Frelichowski J.E."/>
            <person name="Scheffler J.A."/>
            <person name="Scheffler B.E."/>
            <person name="Wendel J.F."/>
        </authorList>
    </citation>
    <scope>NUCLEOTIDE SEQUENCE [LARGE SCALE GENOMIC DNA]</scope>
    <source>
        <strain evidence="2">1</strain>
        <tissue evidence="2">Leaf</tissue>
    </source>
</reference>
<comment type="caution">
    <text evidence="2">The sequence shown here is derived from an EMBL/GenBank/DDBJ whole genome shotgun (WGS) entry which is preliminary data.</text>
</comment>
<feature type="non-terminal residue" evidence="2">
    <location>
        <position position="114"/>
    </location>
</feature>
<dbReference type="EMBL" id="JABFAF010254041">
    <property type="protein sequence ID" value="MBA0875860.1"/>
    <property type="molecule type" value="Genomic_DNA"/>
</dbReference>
<proteinExistence type="predicted"/>
<name>A0A7J9MY08_GOSSC</name>
<dbReference type="Proteomes" id="UP000593576">
    <property type="component" value="Unassembled WGS sequence"/>
</dbReference>
<evidence type="ECO:0000313" key="3">
    <source>
        <dbReference type="Proteomes" id="UP000593576"/>
    </source>
</evidence>
<feature type="compositionally biased region" description="Polar residues" evidence="1">
    <location>
        <begin position="79"/>
        <end position="97"/>
    </location>
</feature>
<dbReference type="AlphaFoldDB" id="A0A7J9MY08"/>